<keyword evidence="3" id="KW-1185">Reference proteome</keyword>
<evidence type="ECO:0000313" key="3">
    <source>
        <dbReference type="Proteomes" id="UP000738349"/>
    </source>
</evidence>
<organism evidence="2 3">
    <name type="scientific">Dactylonectria macrodidyma</name>
    <dbReference type="NCBI Taxonomy" id="307937"/>
    <lineage>
        <taxon>Eukaryota</taxon>
        <taxon>Fungi</taxon>
        <taxon>Dikarya</taxon>
        <taxon>Ascomycota</taxon>
        <taxon>Pezizomycotina</taxon>
        <taxon>Sordariomycetes</taxon>
        <taxon>Hypocreomycetidae</taxon>
        <taxon>Hypocreales</taxon>
        <taxon>Nectriaceae</taxon>
        <taxon>Dactylonectria</taxon>
    </lineage>
</organism>
<feature type="compositionally biased region" description="Basic and acidic residues" evidence="1">
    <location>
        <begin position="189"/>
        <end position="202"/>
    </location>
</feature>
<dbReference type="EMBL" id="JAGMUV010000022">
    <property type="protein sequence ID" value="KAH7124403.1"/>
    <property type="molecule type" value="Genomic_DNA"/>
</dbReference>
<reference evidence="2" key="1">
    <citation type="journal article" date="2021" name="Nat. Commun.">
        <title>Genetic determinants of endophytism in the Arabidopsis root mycobiome.</title>
        <authorList>
            <person name="Mesny F."/>
            <person name="Miyauchi S."/>
            <person name="Thiergart T."/>
            <person name="Pickel B."/>
            <person name="Atanasova L."/>
            <person name="Karlsson M."/>
            <person name="Huettel B."/>
            <person name="Barry K.W."/>
            <person name="Haridas S."/>
            <person name="Chen C."/>
            <person name="Bauer D."/>
            <person name="Andreopoulos W."/>
            <person name="Pangilinan J."/>
            <person name="LaButti K."/>
            <person name="Riley R."/>
            <person name="Lipzen A."/>
            <person name="Clum A."/>
            <person name="Drula E."/>
            <person name="Henrissat B."/>
            <person name="Kohler A."/>
            <person name="Grigoriev I.V."/>
            <person name="Martin F.M."/>
            <person name="Hacquard S."/>
        </authorList>
    </citation>
    <scope>NUCLEOTIDE SEQUENCE</scope>
    <source>
        <strain evidence="2">MPI-CAGE-AT-0147</strain>
    </source>
</reference>
<name>A0A9P9DSE8_9HYPO</name>
<accession>A0A9P9DSE8</accession>
<dbReference type="Proteomes" id="UP000738349">
    <property type="component" value="Unassembled WGS sequence"/>
</dbReference>
<dbReference type="AlphaFoldDB" id="A0A9P9DSE8"/>
<gene>
    <name evidence="2" type="ORF">EDB81DRAFT_220578</name>
</gene>
<evidence type="ECO:0000313" key="2">
    <source>
        <dbReference type="EMBL" id="KAH7124403.1"/>
    </source>
</evidence>
<protein>
    <submittedName>
        <fullName evidence="2">Uncharacterized protein</fullName>
    </submittedName>
</protein>
<sequence length="202" mass="22680">MFIILRPITSHRCNPPGSVSPSPHVKTSNAPANMPHHKYRHKCDWCQRSRSRAFHRRFPAVPGHPTVKGVCRRCRGPDEVPIIHIHHHHWYVFEKTEDCQTPGPAEPLYTSSQKGTPSRRGSKRASADCSEPTAPQPLHHSYNLPQGRAELADVLGPGPQELAADLNIPPSPSPPPVGPKPRYHAYHPQLERPTGREGFRRF</sequence>
<comment type="caution">
    <text evidence="2">The sequence shown here is derived from an EMBL/GenBank/DDBJ whole genome shotgun (WGS) entry which is preliminary data.</text>
</comment>
<evidence type="ECO:0000256" key="1">
    <source>
        <dbReference type="SAM" id="MobiDB-lite"/>
    </source>
</evidence>
<dbReference type="OrthoDB" id="4779199at2759"/>
<feature type="region of interest" description="Disordered" evidence="1">
    <location>
        <begin position="101"/>
        <end position="202"/>
    </location>
</feature>
<proteinExistence type="predicted"/>
<feature type="compositionally biased region" description="Pro residues" evidence="1">
    <location>
        <begin position="169"/>
        <end position="179"/>
    </location>
</feature>